<keyword evidence="1" id="KW-0472">Membrane</keyword>
<feature type="transmembrane region" description="Helical" evidence="1">
    <location>
        <begin position="520"/>
        <end position="542"/>
    </location>
</feature>
<keyword evidence="1" id="KW-0812">Transmembrane</keyword>
<keyword evidence="2" id="KW-0732">Signal</keyword>
<dbReference type="AlphaFoldDB" id="A0AAN7YW24"/>
<dbReference type="PANTHER" id="PTHR31318">
    <property type="entry name" value="EXPRESSED PROTEIN-RELATED"/>
    <property type="match status" value="1"/>
</dbReference>
<organism evidence="3 4">
    <name type="scientific">Dictyostelium firmibasis</name>
    <dbReference type="NCBI Taxonomy" id="79012"/>
    <lineage>
        <taxon>Eukaryota</taxon>
        <taxon>Amoebozoa</taxon>
        <taxon>Evosea</taxon>
        <taxon>Eumycetozoa</taxon>
        <taxon>Dictyostelia</taxon>
        <taxon>Dictyosteliales</taxon>
        <taxon>Dictyosteliaceae</taxon>
        <taxon>Dictyostelium</taxon>
    </lineage>
</organism>
<keyword evidence="1" id="KW-1133">Transmembrane helix</keyword>
<evidence type="ECO:0000256" key="2">
    <source>
        <dbReference type="SAM" id="SignalP"/>
    </source>
</evidence>
<sequence>MIKKLNLYKILLFILLLNIFVVFVSSQQSCNSTNTILVNYNVPKNYSSFKDCGVNDDQVCISFEDAGNRAILLSKSFVCIEIISDINGSIPISFSNLYKFCGSLWITAKNTSVNINIDGSNSKQQPFLTIEQEVPDQSNSTDICQSRSFNFRYLNFINWYQTIAYVNIYQVLKFSINKPTTEINFVNSNIISSGSIVMVYPKNVGQIYHSESMILNFFSTIAYNLKTSGLLAPNSSTDKISPIHVVGGFLSNMLRVSNSTFLSTPFLYLEGGIVSPLLDFSVLNNNFSVNPFMMLIDSTFFFNGNINFKDNQLSTFIFISRYISSQINFNKIYFTNNTSNQLLYEKKKYLNYQYENSFAVVKDSYDFVISNFLIYNLNPNTTGNCLIFVENSKLTLQYSPPNFPIQVQHIFITINSSIALEVAYTNVSSLIPIELPIVGNYSQVNITLESININGIFCGCNDCDYYLLSSSFSEKINTTNYNCVNPTPTQTLTSIPTPTSTSTSISTSTYPKVSIRTRNIIIITVILGTVSTGSLIILSLVYRVYKNKKFIPNTPSTDEKSSGFNDNLYAVAEEDEKAVSPIIDLAVVSYEHGIDDDAEYD</sequence>
<reference evidence="3 4" key="1">
    <citation type="submission" date="2023-11" db="EMBL/GenBank/DDBJ databases">
        <title>Dfirmibasis_genome.</title>
        <authorList>
            <person name="Edelbroek B."/>
            <person name="Kjellin J."/>
            <person name="Jerlstrom-Hultqvist J."/>
            <person name="Soderbom F."/>
        </authorList>
    </citation>
    <scope>NUCLEOTIDE SEQUENCE [LARGE SCALE GENOMIC DNA]</scope>
    <source>
        <strain evidence="3 4">TNS-C-14</strain>
    </source>
</reference>
<accession>A0AAN7YW24</accession>
<dbReference type="PANTHER" id="PTHR31318:SF1">
    <property type="entry name" value="POLYMORPHIC MEMBRANE PROTEIN REPEAT-CONTAINING PROTEIN-RELATED"/>
    <property type="match status" value="1"/>
</dbReference>
<dbReference type="EMBL" id="JAVFKY010000002">
    <property type="protein sequence ID" value="KAK5580581.1"/>
    <property type="molecule type" value="Genomic_DNA"/>
</dbReference>
<dbReference type="Proteomes" id="UP001344447">
    <property type="component" value="Unassembled WGS sequence"/>
</dbReference>
<evidence type="ECO:0000313" key="4">
    <source>
        <dbReference type="Proteomes" id="UP001344447"/>
    </source>
</evidence>
<name>A0AAN7YW24_9MYCE</name>
<proteinExistence type="predicted"/>
<gene>
    <name evidence="3" type="ORF">RB653_000601</name>
</gene>
<evidence type="ECO:0000313" key="3">
    <source>
        <dbReference type="EMBL" id="KAK5580581.1"/>
    </source>
</evidence>
<evidence type="ECO:0008006" key="5">
    <source>
        <dbReference type="Google" id="ProtNLM"/>
    </source>
</evidence>
<protein>
    <recommendedName>
        <fullName evidence="5">Transmembrane protein</fullName>
    </recommendedName>
</protein>
<feature type="signal peptide" evidence="2">
    <location>
        <begin position="1"/>
        <end position="26"/>
    </location>
</feature>
<feature type="chain" id="PRO_5042910144" description="Transmembrane protein" evidence="2">
    <location>
        <begin position="27"/>
        <end position="601"/>
    </location>
</feature>
<evidence type="ECO:0000256" key="1">
    <source>
        <dbReference type="SAM" id="Phobius"/>
    </source>
</evidence>
<keyword evidence="4" id="KW-1185">Reference proteome</keyword>
<comment type="caution">
    <text evidence="3">The sequence shown here is derived from an EMBL/GenBank/DDBJ whole genome shotgun (WGS) entry which is preliminary data.</text>
</comment>